<dbReference type="InterPro" id="IPR048647">
    <property type="entry name" value="RlmA_N"/>
</dbReference>
<dbReference type="Pfam" id="PF13649">
    <property type="entry name" value="Methyltransf_25"/>
    <property type="match status" value="1"/>
</dbReference>
<dbReference type="Gene3D" id="3.40.50.150">
    <property type="entry name" value="Vaccinia Virus protein VP39"/>
    <property type="match status" value="1"/>
</dbReference>
<gene>
    <name evidence="5" type="ORF">D0435_11385</name>
</gene>
<dbReference type="GO" id="GO:0032259">
    <property type="term" value="P:methylation"/>
    <property type="evidence" value="ECO:0007669"/>
    <property type="project" value="UniProtKB-KW"/>
</dbReference>
<dbReference type="PANTHER" id="PTHR43591">
    <property type="entry name" value="METHYLTRANSFERASE"/>
    <property type="match status" value="1"/>
</dbReference>
<evidence type="ECO:0000256" key="2">
    <source>
        <dbReference type="PIRSR" id="PIRSR018249-2"/>
    </source>
</evidence>
<dbReference type="AlphaFoldDB" id="A0A845QLE6"/>
<evidence type="ECO:0000259" key="3">
    <source>
        <dbReference type="Pfam" id="PF13649"/>
    </source>
</evidence>
<dbReference type="InterPro" id="IPR029063">
    <property type="entry name" value="SAM-dependent_MTases_sf"/>
</dbReference>
<dbReference type="Proteomes" id="UP000446866">
    <property type="component" value="Unassembled WGS sequence"/>
</dbReference>
<protein>
    <submittedName>
        <fullName evidence="5">Methyltransferase domain-containing protein</fullName>
    </submittedName>
</protein>
<feature type="domain" description="23S rRNA (guanine(745)-N(1))-methyltransferase N-terminal" evidence="4">
    <location>
        <begin position="14"/>
        <end position="49"/>
    </location>
</feature>
<evidence type="ECO:0000313" key="5">
    <source>
        <dbReference type="EMBL" id="NBH62254.1"/>
    </source>
</evidence>
<evidence type="ECO:0000259" key="4">
    <source>
        <dbReference type="Pfam" id="PF21302"/>
    </source>
</evidence>
<keyword evidence="1" id="KW-0479">Metal-binding</keyword>
<dbReference type="SUPFAM" id="SSF53335">
    <property type="entry name" value="S-adenosyl-L-methionine-dependent methyltransferases"/>
    <property type="match status" value="1"/>
</dbReference>
<dbReference type="GO" id="GO:0008168">
    <property type="term" value="F:methyltransferase activity"/>
    <property type="evidence" value="ECO:0007669"/>
    <property type="project" value="UniProtKB-KW"/>
</dbReference>
<reference evidence="5 6" key="1">
    <citation type="submission" date="2018-08" db="EMBL/GenBank/DDBJ databases">
        <title>Murine metabolic-syndrome-specific gut microbial biobank.</title>
        <authorList>
            <person name="Liu C."/>
        </authorList>
    </citation>
    <scope>NUCLEOTIDE SEQUENCE [LARGE SCALE GENOMIC DNA]</scope>
    <source>
        <strain evidence="5 6">28</strain>
    </source>
</reference>
<dbReference type="PIRSF" id="PIRSF018249">
    <property type="entry name" value="MyrA_prd"/>
    <property type="match status" value="1"/>
</dbReference>
<keyword evidence="5" id="KW-0489">Methyltransferase</keyword>
<name>A0A845QLE6_9FIRM</name>
<dbReference type="EMBL" id="QXWK01000021">
    <property type="protein sequence ID" value="NBH62254.1"/>
    <property type="molecule type" value="Genomic_DNA"/>
</dbReference>
<proteinExistence type="predicted"/>
<feature type="binding site" evidence="1">
    <location>
        <position position="32"/>
    </location>
    <ligand>
        <name>Zn(2+)</name>
        <dbReference type="ChEBI" id="CHEBI:29105"/>
    </ligand>
</feature>
<dbReference type="GO" id="GO:0046872">
    <property type="term" value="F:metal ion binding"/>
    <property type="evidence" value="ECO:0007669"/>
    <property type="project" value="UniProtKB-KW"/>
</dbReference>
<keyword evidence="6" id="KW-1185">Reference proteome</keyword>
<keyword evidence="1" id="KW-0862">Zinc</keyword>
<dbReference type="CDD" id="cd02440">
    <property type="entry name" value="AdoMet_MTases"/>
    <property type="match status" value="1"/>
</dbReference>
<feature type="domain" description="Methyltransferase" evidence="3">
    <location>
        <begin position="106"/>
        <end position="190"/>
    </location>
</feature>
<dbReference type="RefSeq" id="WP_160202540.1">
    <property type="nucleotide sequence ID" value="NZ_QXWK01000021.1"/>
</dbReference>
<organism evidence="5 6">
    <name type="scientific">Anaerotruncus colihominis</name>
    <dbReference type="NCBI Taxonomy" id="169435"/>
    <lineage>
        <taxon>Bacteria</taxon>
        <taxon>Bacillati</taxon>
        <taxon>Bacillota</taxon>
        <taxon>Clostridia</taxon>
        <taxon>Eubacteriales</taxon>
        <taxon>Oscillospiraceae</taxon>
        <taxon>Anaerotruncus</taxon>
    </lineage>
</organism>
<keyword evidence="2" id="KW-0949">S-adenosyl-L-methionine</keyword>
<dbReference type="InterPro" id="IPR016718">
    <property type="entry name" value="rRNA_m1G-MeTrfase_A_prd"/>
</dbReference>
<keyword evidence="5" id="KW-0808">Transferase</keyword>
<evidence type="ECO:0000256" key="1">
    <source>
        <dbReference type="PIRSR" id="PIRSR018249-1"/>
    </source>
</evidence>
<evidence type="ECO:0000313" key="6">
    <source>
        <dbReference type="Proteomes" id="UP000446866"/>
    </source>
</evidence>
<comment type="caution">
    <text evidence="5">The sequence shown here is derived from an EMBL/GenBank/DDBJ whole genome shotgun (WGS) entry which is preliminary data.</text>
</comment>
<sequence length="288" mass="32473">MEKIDKFYEVKSLFQCPRCGKKIRFHGGGLVCKKEHRFDISAKGYVNLLQENKVLKGYDKEFFASRYRFLQAGYYSHIMEEVVGTVERLVQERAAQKQTEDENFVVLDAGCGEGYYAAQLSERLGSSGQILAFDISTEAIKQAARSPQPVKWMVADITNIPMKDQSVDCILDVFTPANYKEFVRILKPGGVLVKVVPGASHMSQLRKAAAPLLRNKSYSNEEVLDYFEKNFAMIGRTLVSKTLDIGKEHLADLVRMTPLLFDVDKSRLDVSGIREITVEAEVLVGESR</sequence>
<feature type="binding site" evidence="1">
    <location>
        <position position="36"/>
    </location>
    <ligand>
        <name>Zn(2+)</name>
        <dbReference type="ChEBI" id="CHEBI:29105"/>
    </ligand>
</feature>
<feature type="binding site" evidence="2">
    <location>
        <position position="75"/>
    </location>
    <ligand>
        <name>S-adenosyl-L-methionine</name>
        <dbReference type="ChEBI" id="CHEBI:59789"/>
    </ligand>
</feature>
<feature type="binding site" evidence="2">
    <location>
        <begin position="113"/>
        <end position="114"/>
    </location>
    <ligand>
        <name>S-adenosyl-L-methionine</name>
        <dbReference type="ChEBI" id="CHEBI:59789"/>
    </ligand>
</feature>
<feature type="binding site" evidence="2">
    <location>
        <position position="201"/>
    </location>
    <ligand>
        <name>S-adenosyl-L-methionine</name>
        <dbReference type="ChEBI" id="CHEBI:59789"/>
    </ligand>
</feature>
<dbReference type="InterPro" id="IPR041698">
    <property type="entry name" value="Methyltransf_25"/>
</dbReference>
<dbReference type="Pfam" id="PF21302">
    <property type="entry name" value="Zn_ribbon_RlmA"/>
    <property type="match status" value="1"/>
</dbReference>
<accession>A0A845QLE6</accession>